<dbReference type="Proteomes" id="UP000034805">
    <property type="component" value="Unassembled WGS sequence"/>
</dbReference>
<evidence type="ECO:0000256" key="3">
    <source>
        <dbReference type="ARBA" id="ARBA00022741"/>
    </source>
</evidence>
<evidence type="ECO:0008006" key="8">
    <source>
        <dbReference type="Google" id="ProtNLM"/>
    </source>
</evidence>
<dbReference type="PROSITE" id="PS51420">
    <property type="entry name" value="RHO"/>
    <property type="match status" value="1"/>
</dbReference>
<evidence type="ECO:0000256" key="5">
    <source>
        <dbReference type="ARBA" id="ARBA00023134"/>
    </source>
</evidence>
<evidence type="ECO:0000256" key="1">
    <source>
        <dbReference type="ARBA" id="ARBA00004496"/>
    </source>
</evidence>
<dbReference type="SMART" id="SM00176">
    <property type="entry name" value="RAN"/>
    <property type="match status" value="1"/>
</dbReference>
<dbReference type="PRINTS" id="PR00449">
    <property type="entry name" value="RASTRNSFRMNG"/>
</dbReference>
<dbReference type="SMART" id="SM00174">
    <property type="entry name" value="RHO"/>
    <property type="match status" value="1"/>
</dbReference>
<protein>
    <recommendedName>
        <fullName evidence="8">Ras and EF-hand domain-containing protein-like</fullName>
    </recommendedName>
</protein>
<sequence length="319" mass="35975">MSESSDRSYSMLDRNAERSCKRIKERNVKTIPHNTLNSSRTDQYQDSGLLLCSDAMDSSSSECDYEDHKDILGCVSQHSFGEGTQHLDNGMSDWKSEHTNSAPGRYGSVSLASTRKLLSAFSCQESATIYRLVLAGDVGTGKSSFLLRLSTNEFRSDIRMTLGVDMHIKKMLVDGEKTHLQIWDTAGQERFRSISQSYFCKAHGVLLLYDVTSKASFFNIREWMDQIKEFRDEPPSMCVIGNKVDLRAELPEDSCVSAAQGEKLAMMYRSLFCETSAKEGTNVVEAVLHLAREIKKCKSETYIAMGSTDETDRWKVPWQ</sequence>
<dbReference type="SMART" id="SM00173">
    <property type="entry name" value="RAS"/>
    <property type="match status" value="1"/>
</dbReference>
<evidence type="ECO:0000256" key="4">
    <source>
        <dbReference type="ARBA" id="ARBA00023054"/>
    </source>
</evidence>
<keyword evidence="4" id="KW-0175">Coiled coil</keyword>
<dbReference type="GO" id="GO:0003924">
    <property type="term" value="F:GTPase activity"/>
    <property type="evidence" value="ECO:0007669"/>
    <property type="project" value="InterPro"/>
</dbReference>
<dbReference type="PROSITE" id="PS51421">
    <property type="entry name" value="RAS"/>
    <property type="match status" value="1"/>
</dbReference>
<gene>
    <name evidence="6" type="ORF">Z043_122221</name>
</gene>
<keyword evidence="3" id="KW-0547">Nucleotide-binding</keyword>
<dbReference type="GO" id="GO:0005737">
    <property type="term" value="C:cytoplasm"/>
    <property type="evidence" value="ECO:0007669"/>
    <property type="project" value="UniProtKB-SubCell"/>
</dbReference>
<proteinExistence type="predicted"/>
<dbReference type="InterPro" id="IPR027417">
    <property type="entry name" value="P-loop_NTPase"/>
</dbReference>
<dbReference type="SMART" id="SM00175">
    <property type="entry name" value="RAB"/>
    <property type="match status" value="1"/>
</dbReference>
<name>A0A0N8JW34_SCLFO</name>
<dbReference type="AlphaFoldDB" id="A0A0N8JW34"/>
<dbReference type="InterPro" id="IPR001806">
    <property type="entry name" value="Small_GTPase"/>
</dbReference>
<organism evidence="6 7">
    <name type="scientific">Scleropages formosus</name>
    <name type="common">Asian bonytongue</name>
    <name type="synonym">Osteoglossum formosum</name>
    <dbReference type="NCBI Taxonomy" id="113540"/>
    <lineage>
        <taxon>Eukaryota</taxon>
        <taxon>Metazoa</taxon>
        <taxon>Chordata</taxon>
        <taxon>Craniata</taxon>
        <taxon>Vertebrata</taxon>
        <taxon>Euteleostomi</taxon>
        <taxon>Actinopterygii</taxon>
        <taxon>Neopterygii</taxon>
        <taxon>Teleostei</taxon>
        <taxon>Osteoglossocephala</taxon>
        <taxon>Osteoglossomorpha</taxon>
        <taxon>Osteoglossiformes</taxon>
        <taxon>Osteoglossidae</taxon>
        <taxon>Scleropages</taxon>
    </lineage>
</organism>
<evidence type="ECO:0000313" key="6">
    <source>
        <dbReference type="EMBL" id="KPP59825.1"/>
    </source>
</evidence>
<dbReference type="CDD" id="cd00154">
    <property type="entry name" value="Rab"/>
    <property type="match status" value="1"/>
</dbReference>
<keyword evidence="5" id="KW-0342">GTP-binding</keyword>
<dbReference type="InterPro" id="IPR005225">
    <property type="entry name" value="Small_GTP-bd"/>
</dbReference>
<dbReference type="Pfam" id="PF00071">
    <property type="entry name" value="Ras"/>
    <property type="match status" value="1"/>
</dbReference>
<dbReference type="InterPro" id="IPR050227">
    <property type="entry name" value="Rab"/>
</dbReference>
<dbReference type="Gene3D" id="3.40.50.300">
    <property type="entry name" value="P-loop containing nucleotide triphosphate hydrolases"/>
    <property type="match status" value="1"/>
</dbReference>
<dbReference type="GO" id="GO:0005525">
    <property type="term" value="F:GTP binding"/>
    <property type="evidence" value="ECO:0007669"/>
    <property type="project" value="UniProtKB-KW"/>
</dbReference>
<reference evidence="6 7" key="1">
    <citation type="submission" date="2015-08" db="EMBL/GenBank/DDBJ databases">
        <title>The genome of the Asian arowana (Scleropages formosus).</title>
        <authorList>
            <person name="Tan M.H."/>
            <person name="Gan H.M."/>
            <person name="Croft L.J."/>
            <person name="Austin C.M."/>
        </authorList>
    </citation>
    <scope>NUCLEOTIDE SEQUENCE [LARGE SCALE GENOMIC DNA]</scope>
    <source>
        <strain evidence="6">Aro1</strain>
    </source>
</reference>
<dbReference type="PROSITE" id="PS51419">
    <property type="entry name" value="RAB"/>
    <property type="match status" value="1"/>
</dbReference>
<dbReference type="NCBIfam" id="TIGR00231">
    <property type="entry name" value="small_GTP"/>
    <property type="match status" value="1"/>
</dbReference>
<evidence type="ECO:0000256" key="2">
    <source>
        <dbReference type="ARBA" id="ARBA00022490"/>
    </source>
</evidence>
<dbReference type="EMBL" id="JARO02011531">
    <property type="protein sequence ID" value="KPP59825.1"/>
    <property type="molecule type" value="Genomic_DNA"/>
</dbReference>
<evidence type="ECO:0000313" key="7">
    <source>
        <dbReference type="Proteomes" id="UP000034805"/>
    </source>
</evidence>
<dbReference type="SUPFAM" id="SSF52540">
    <property type="entry name" value="P-loop containing nucleoside triphosphate hydrolases"/>
    <property type="match status" value="1"/>
</dbReference>
<comment type="caution">
    <text evidence="6">The sequence shown here is derived from an EMBL/GenBank/DDBJ whole genome shotgun (WGS) entry which is preliminary data.</text>
</comment>
<dbReference type="STRING" id="113540.ENSSFOP00015031085"/>
<comment type="subcellular location">
    <subcellularLocation>
        <location evidence="1">Cytoplasm</location>
    </subcellularLocation>
</comment>
<keyword evidence="2" id="KW-0963">Cytoplasm</keyword>
<dbReference type="PANTHER" id="PTHR47977">
    <property type="entry name" value="RAS-RELATED PROTEIN RAB"/>
    <property type="match status" value="1"/>
</dbReference>
<accession>A0A0N8JW34</accession>
<dbReference type="FunFam" id="3.40.50.300:FF:001348">
    <property type="entry name" value="Ras and EF-hand domain-containing protein"/>
    <property type="match status" value="1"/>
</dbReference>